<dbReference type="Proteomes" id="UP000036503">
    <property type="component" value="Unassembled WGS sequence"/>
</dbReference>
<dbReference type="GO" id="GO:0051536">
    <property type="term" value="F:iron-sulfur cluster binding"/>
    <property type="evidence" value="ECO:0007669"/>
    <property type="project" value="InterPro"/>
</dbReference>
<sequence length="102" mass="11195">MAVVNDIKEKMEALMDAEIRPRLWGHQGNIVIQSITDGVVHLQMSGRCSGCPSALTVTGECIREKILAAFPQIQTVIFNCVSEDLLQQARNILRRSDSAGSI</sequence>
<dbReference type="STRING" id="39029.BSR42_04765"/>
<dbReference type="Pfam" id="PF01106">
    <property type="entry name" value="NifU"/>
    <property type="match status" value="1"/>
</dbReference>
<name>A0A0J6ZQB5_9FIRM</name>
<dbReference type="OrthoDB" id="9796965at2"/>
<dbReference type="PATRIC" id="fig|1122219.3.peg.3326"/>
<dbReference type="GO" id="GO:0005506">
    <property type="term" value="F:iron ion binding"/>
    <property type="evidence" value="ECO:0007669"/>
    <property type="project" value="InterPro"/>
</dbReference>
<evidence type="ECO:0000313" key="4">
    <source>
        <dbReference type="Proteomes" id="UP000036503"/>
    </source>
</evidence>
<dbReference type="EMBL" id="LEKT01000009">
    <property type="protein sequence ID" value="KMO87136.1"/>
    <property type="molecule type" value="Genomic_DNA"/>
</dbReference>
<keyword evidence="4" id="KW-1185">Reference proteome</keyword>
<dbReference type="AlphaFoldDB" id="A0A0J6ZQB5"/>
<evidence type="ECO:0000259" key="2">
    <source>
        <dbReference type="Pfam" id="PF01106"/>
    </source>
</evidence>
<feature type="domain" description="NIF system FeS cluster assembly NifU C-terminal" evidence="2">
    <location>
        <begin position="12"/>
        <end position="77"/>
    </location>
</feature>
<reference evidence="3 4" key="1">
    <citation type="submission" date="2015-06" db="EMBL/GenBank/DDBJ databases">
        <title>Draft genome sequence of beer spoilage bacterium Megasphaera cerevisiae type strain 20462.</title>
        <authorList>
            <person name="Kutumbaka K."/>
            <person name="Pasmowitz J."/>
            <person name="Mategko J."/>
            <person name="Reyes D."/>
            <person name="Friedrich A."/>
            <person name="Han S."/>
            <person name="Martens-Habbena W."/>
            <person name="Neal-McKinney J."/>
            <person name="Janagama H.K."/>
            <person name="Nadala C."/>
            <person name="Samadpour M."/>
        </authorList>
    </citation>
    <scope>NUCLEOTIDE SEQUENCE [LARGE SCALE GENOMIC DNA]</scope>
    <source>
        <strain evidence="3 4">DSM 20462</strain>
    </source>
</reference>
<dbReference type="InterPro" id="IPR034904">
    <property type="entry name" value="FSCA_dom_sf"/>
</dbReference>
<gene>
    <name evidence="3" type="ORF">AB840_04450</name>
</gene>
<comment type="function">
    <text evidence="1">May be involved in the formation or repair of [Fe-S] clusters present in iron-sulfur proteins.</text>
</comment>
<accession>A0A0J6ZQB5</accession>
<dbReference type="FunCoup" id="A0A0J6ZQB5">
    <property type="interactions" value="17"/>
</dbReference>
<protein>
    <recommendedName>
        <fullName evidence="2">NIF system FeS cluster assembly NifU C-terminal domain-containing protein</fullName>
    </recommendedName>
</protein>
<dbReference type="RefSeq" id="WP_048513634.1">
    <property type="nucleotide sequence ID" value="NZ_FUXD01000004.1"/>
</dbReference>
<dbReference type="InterPro" id="IPR001075">
    <property type="entry name" value="NIF_FeS_clus_asmbl_NifU_C"/>
</dbReference>
<dbReference type="Gene3D" id="3.30.300.130">
    <property type="entry name" value="Fe-S cluster assembly (FSCA)"/>
    <property type="match status" value="1"/>
</dbReference>
<organism evidence="3 4">
    <name type="scientific">Megasphaera cerevisiae DSM 20462</name>
    <dbReference type="NCBI Taxonomy" id="1122219"/>
    <lineage>
        <taxon>Bacteria</taxon>
        <taxon>Bacillati</taxon>
        <taxon>Bacillota</taxon>
        <taxon>Negativicutes</taxon>
        <taxon>Veillonellales</taxon>
        <taxon>Veillonellaceae</taxon>
        <taxon>Megasphaera</taxon>
    </lineage>
</organism>
<dbReference type="InParanoid" id="A0A0J6ZQB5"/>
<dbReference type="GO" id="GO:0016226">
    <property type="term" value="P:iron-sulfur cluster assembly"/>
    <property type="evidence" value="ECO:0007669"/>
    <property type="project" value="InterPro"/>
</dbReference>
<comment type="caution">
    <text evidence="3">The sequence shown here is derived from an EMBL/GenBank/DDBJ whole genome shotgun (WGS) entry which is preliminary data.</text>
</comment>
<evidence type="ECO:0000313" key="3">
    <source>
        <dbReference type="EMBL" id="KMO87136.1"/>
    </source>
</evidence>
<evidence type="ECO:0000256" key="1">
    <source>
        <dbReference type="ARBA" id="ARBA00049958"/>
    </source>
</evidence>
<proteinExistence type="predicted"/>
<dbReference type="SUPFAM" id="SSF117916">
    <property type="entry name" value="Fe-S cluster assembly (FSCA) domain-like"/>
    <property type="match status" value="1"/>
</dbReference>